<dbReference type="PANTHER" id="PTHR10357:SF209">
    <property type="entry name" value="PERIPLASMIC ALPHA-AMYLASE"/>
    <property type="match status" value="1"/>
</dbReference>
<sequence length="550" mass="62416">MKKNIIFSIAFLSLLFISCSSTKTSTASSKTPFVWENANVYFLLIDRFNNGDKTNDHTFNRNKPTGKLRGFEGGDIRGVIQKLDEGYFEKLGINAIWMTPVVEQIHDGVDEGTGYSYGFHGYWTRDWSALDPSFGTKKDLAELVQKAHAKGIRILLDAVINHTGPVTTEDSAYPNDWVRTTPKCTYKSYDTYINCTLVENLPDVKTESNEVVALPPFLVEKWKKEGRYEQEVAELDAFFTKTGYPRAPKYYIMKWLSDYITDYGIDGYRVDTAKHTYEDVWADFKKVCDQSFADFKKNNPEKVLDNNAFFTVGEVYGYNIGAKKLFDFGDKKVDYFANGFTGLINFDFRNEAKMNYEKLYSKYNSILQNDLKGNTVMNYVSSHDDSSPYDKKREKTFESGTKLLLAPGISQVYYGDESARPLDIPGTIGDATLRSMMNWEEIKTNPETQKVLLHWQKLGNFRKNHPAIGAGIHQEISASPYVFSRTFTQDNFTDNVVIGLDLPKGPKEISVGTIFENGTKLKDAYSGKKVVVSNGKVSIDSEFDIVLLEK</sequence>
<dbReference type="Pfam" id="PF00128">
    <property type="entry name" value="Alpha-amylase"/>
    <property type="match status" value="1"/>
</dbReference>
<dbReference type="GO" id="GO:0043169">
    <property type="term" value="F:cation binding"/>
    <property type="evidence" value="ECO:0007669"/>
    <property type="project" value="InterPro"/>
</dbReference>
<keyword evidence="3" id="KW-0119">Carbohydrate metabolism</keyword>
<dbReference type="InterPro" id="IPR017853">
    <property type="entry name" value="GH"/>
</dbReference>
<evidence type="ECO:0000256" key="1">
    <source>
        <dbReference type="ARBA" id="ARBA00008061"/>
    </source>
</evidence>
<evidence type="ECO:0000256" key="4">
    <source>
        <dbReference type="SAM" id="SignalP"/>
    </source>
</evidence>
<dbReference type="RefSeq" id="WP_103805422.1">
    <property type="nucleotide sequence ID" value="NZ_PQVG01000003.1"/>
</dbReference>
<dbReference type="EC" id="3.2.1.1" evidence="3"/>
<dbReference type="AlphaFoldDB" id="A0A2S5ACR0"/>
<feature type="signal peptide" evidence="4">
    <location>
        <begin position="1"/>
        <end position="22"/>
    </location>
</feature>
<dbReference type="GO" id="GO:0005975">
    <property type="term" value="P:carbohydrate metabolic process"/>
    <property type="evidence" value="ECO:0007669"/>
    <property type="project" value="InterPro"/>
</dbReference>
<gene>
    <name evidence="6" type="ORF">C3L50_06855</name>
</gene>
<evidence type="ECO:0000313" key="7">
    <source>
        <dbReference type="Proteomes" id="UP000237310"/>
    </source>
</evidence>
<dbReference type="GO" id="GO:0004556">
    <property type="term" value="F:alpha-amylase activity"/>
    <property type="evidence" value="ECO:0007669"/>
    <property type="project" value="UniProtKB-UniRule"/>
</dbReference>
<comment type="similarity">
    <text evidence="1 2">Belongs to the glycosyl hydrolase 13 family.</text>
</comment>
<evidence type="ECO:0000259" key="5">
    <source>
        <dbReference type="SMART" id="SM00642"/>
    </source>
</evidence>
<dbReference type="GO" id="GO:0016829">
    <property type="term" value="F:lyase activity"/>
    <property type="evidence" value="ECO:0007669"/>
    <property type="project" value="UniProtKB-KW"/>
</dbReference>
<keyword evidence="7" id="KW-1185">Reference proteome</keyword>
<feature type="chain" id="PRO_5015639543" description="Alpha-amylase" evidence="4">
    <location>
        <begin position="23"/>
        <end position="550"/>
    </location>
</feature>
<evidence type="ECO:0000313" key="6">
    <source>
        <dbReference type="EMBL" id="POY40360.1"/>
    </source>
</evidence>
<keyword evidence="3" id="KW-0378">Hydrolase</keyword>
<dbReference type="Gene3D" id="3.20.20.80">
    <property type="entry name" value="Glycosidases"/>
    <property type="match status" value="1"/>
</dbReference>
<organism evidence="6 7">
    <name type="scientific">Flavobacterium alvei</name>
    <dbReference type="NCBI Taxonomy" id="2080416"/>
    <lineage>
        <taxon>Bacteria</taxon>
        <taxon>Pseudomonadati</taxon>
        <taxon>Bacteroidota</taxon>
        <taxon>Flavobacteriia</taxon>
        <taxon>Flavobacteriales</taxon>
        <taxon>Flavobacteriaceae</taxon>
        <taxon>Flavobacterium</taxon>
    </lineage>
</organism>
<reference evidence="6 7" key="1">
    <citation type="submission" date="2018-01" db="EMBL/GenBank/DDBJ databases">
        <authorList>
            <person name="Gaut B.S."/>
            <person name="Morton B.R."/>
            <person name="Clegg M.T."/>
            <person name="Duvall M.R."/>
        </authorList>
    </citation>
    <scope>NUCLEOTIDE SEQUENCE [LARGE SCALE GENOMIC DNA]</scope>
    <source>
        <strain evidence="6 7">HR-AY</strain>
    </source>
</reference>
<dbReference type="PROSITE" id="PS51257">
    <property type="entry name" value="PROKAR_LIPOPROTEIN"/>
    <property type="match status" value="1"/>
</dbReference>
<dbReference type="OrthoDB" id="9805159at2"/>
<dbReference type="EMBL" id="PQVG01000003">
    <property type="protein sequence ID" value="POY40360.1"/>
    <property type="molecule type" value="Genomic_DNA"/>
</dbReference>
<evidence type="ECO:0000256" key="2">
    <source>
        <dbReference type="RuleBase" id="RU003615"/>
    </source>
</evidence>
<evidence type="ECO:0000256" key="3">
    <source>
        <dbReference type="RuleBase" id="RU361134"/>
    </source>
</evidence>
<dbReference type="SUPFAM" id="SSF51445">
    <property type="entry name" value="(Trans)glycosidases"/>
    <property type="match status" value="1"/>
</dbReference>
<dbReference type="Proteomes" id="UP000237310">
    <property type="component" value="Unassembled WGS sequence"/>
</dbReference>
<accession>A0A2S5ACR0</accession>
<keyword evidence="3" id="KW-0326">Glycosidase</keyword>
<keyword evidence="4" id="KW-0732">Signal</keyword>
<dbReference type="InterPro" id="IPR006046">
    <property type="entry name" value="Alpha_amylase"/>
</dbReference>
<proteinExistence type="inferred from homology"/>
<dbReference type="InterPro" id="IPR006047">
    <property type="entry name" value="GH13_cat_dom"/>
</dbReference>
<feature type="domain" description="Glycosyl hydrolase family 13 catalytic" evidence="5">
    <location>
        <begin position="42"/>
        <end position="462"/>
    </location>
</feature>
<name>A0A2S5ACR0_9FLAO</name>
<dbReference type="PRINTS" id="PR00110">
    <property type="entry name" value="ALPHAAMYLASE"/>
</dbReference>
<protein>
    <recommendedName>
        <fullName evidence="3">Alpha-amylase</fullName>
        <ecNumber evidence="3">3.2.1.1</ecNumber>
    </recommendedName>
</protein>
<dbReference type="SMART" id="SM00642">
    <property type="entry name" value="Aamy"/>
    <property type="match status" value="1"/>
</dbReference>
<comment type="catalytic activity">
    <reaction evidence="3">
        <text>Endohydrolysis of (1-&gt;4)-alpha-D-glucosidic linkages in polysaccharides containing three or more (1-&gt;4)-alpha-linked D-glucose units.</text>
        <dbReference type="EC" id="3.2.1.1"/>
    </reaction>
</comment>
<dbReference type="PANTHER" id="PTHR10357">
    <property type="entry name" value="ALPHA-AMYLASE FAMILY MEMBER"/>
    <property type="match status" value="1"/>
</dbReference>
<comment type="caution">
    <text evidence="6">The sequence shown here is derived from an EMBL/GenBank/DDBJ whole genome shotgun (WGS) entry which is preliminary data.</text>
</comment>
<keyword evidence="6" id="KW-0456">Lyase</keyword>